<dbReference type="Pfam" id="PF00480">
    <property type="entry name" value="ROK"/>
    <property type="match status" value="1"/>
</dbReference>
<proteinExistence type="inferred from homology"/>
<comment type="similarity">
    <text evidence="2">Belongs to the ROK (NagC/XylR) family.</text>
</comment>
<accession>A0A3R9QPD0</accession>
<evidence type="ECO:0000256" key="1">
    <source>
        <dbReference type="ARBA" id="ARBA00002486"/>
    </source>
</evidence>
<dbReference type="GO" id="GO:0042732">
    <property type="term" value="P:D-xylose metabolic process"/>
    <property type="evidence" value="ECO:0007669"/>
    <property type="project" value="UniProtKB-KW"/>
</dbReference>
<dbReference type="Pfam" id="PF13412">
    <property type="entry name" value="HTH_24"/>
    <property type="match status" value="1"/>
</dbReference>
<evidence type="ECO:0000313" key="4">
    <source>
        <dbReference type="EMBL" id="RSL35329.1"/>
    </source>
</evidence>
<dbReference type="CDD" id="cd24076">
    <property type="entry name" value="ASKHA_ATPase_ROK_BsXylR-like"/>
    <property type="match status" value="1"/>
</dbReference>
<evidence type="ECO:0000313" key="5">
    <source>
        <dbReference type="Proteomes" id="UP000275076"/>
    </source>
</evidence>
<dbReference type="SUPFAM" id="SSF46785">
    <property type="entry name" value="Winged helix' DNA-binding domain"/>
    <property type="match status" value="1"/>
</dbReference>
<dbReference type="Gene3D" id="3.30.420.40">
    <property type="match status" value="2"/>
</dbReference>
<evidence type="ECO:0000256" key="3">
    <source>
        <dbReference type="ARBA" id="ARBA00022629"/>
    </source>
</evidence>
<dbReference type="AlphaFoldDB" id="A0A3R9QPD0"/>
<sequence>MQTGDHVLVKKINKSIVLQTIQSSSPISRAQISKESGLNKATVSALVSDLMEENLVQEIGTGLSSGGRKPVMLYFNQTAGYSIGVDLGVNYILAVLTDLQGNIVEKVEEHLEETSTSFVFSKLTQAIHTLMQKGEESTYGVVGIGVGVPGITDKDGMILFAPNLHWEQVDLKGFLEQEYNIPVVIENEAKAGAHGEKIYGAGKESSDLIYISMGIGIGTGIIINDKLYKGVSGISGEMGHFTIEANGKKCRCGNKGCWELYSSESALLEQAQSLSSVKDMDITLESLIEEAEKGNTEVINLFNRIGEYAGIGLTNVINTFNPEQIIIGNRLSKLQKWLINPIQHVLEQRLLSYYYDSLTISFSHFGIHSCALGSAAFSVEAFFSENKVTVS</sequence>
<keyword evidence="3" id="KW-0859">Xylose metabolism</keyword>
<dbReference type="InterPro" id="IPR049874">
    <property type="entry name" value="ROK_cs"/>
</dbReference>
<dbReference type="SUPFAM" id="SSF53067">
    <property type="entry name" value="Actin-like ATPase domain"/>
    <property type="match status" value="1"/>
</dbReference>
<dbReference type="Proteomes" id="UP000275076">
    <property type="component" value="Unassembled WGS sequence"/>
</dbReference>
<evidence type="ECO:0000256" key="2">
    <source>
        <dbReference type="ARBA" id="ARBA00006479"/>
    </source>
</evidence>
<dbReference type="InterPro" id="IPR036390">
    <property type="entry name" value="WH_DNA-bd_sf"/>
</dbReference>
<keyword evidence="3" id="KW-0119">Carbohydrate metabolism</keyword>
<dbReference type="PANTHER" id="PTHR18964:SF149">
    <property type="entry name" value="BIFUNCTIONAL UDP-N-ACETYLGLUCOSAMINE 2-EPIMERASE_N-ACETYLMANNOSAMINE KINASE"/>
    <property type="match status" value="1"/>
</dbReference>
<dbReference type="OrthoDB" id="9796533at2"/>
<organism evidence="4 5">
    <name type="scientific">Salibacterium salarium</name>
    <dbReference type="NCBI Taxonomy" id="284579"/>
    <lineage>
        <taxon>Bacteria</taxon>
        <taxon>Bacillati</taxon>
        <taxon>Bacillota</taxon>
        <taxon>Bacilli</taxon>
        <taxon>Bacillales</taxon>
        <taxon>Bacillaceae</taxon>
    </lineage>
</organism>
<protein>
    <submittedName>
        <fullName evidence="4">ROK family protein</fullName>
    </submittedName>
</protein>
<dbReference type="InterPro" id="IPR036388">
    <property type="entry name" value="WH-like_DNA-bd_sf"/>
</dbReference>
<comment type="caution">
    <text evidence="4">The sequence shown here is derived from an EMBL/GenBank/DDBJ whole genome shotgun (WGS) entry which is preliminary data.</text>
</comment>
<dbReference type="PANTHER" id="PTHR18964">
    <property type="entry name" value="ROK (REPRESSOR, ORF, KINASE) FAMILY"/>
    <property type="match status" value="1"/>
</dbReference>
<reference evidence="4 5" key="1">
    <citation type="submission" date="2018-10" db="EMBL/GenBank/DDBJ databases">
        <title>Draft genome sequence of Bacillus salarius IM0101, isolated from a hypersaline soil in Inner Mongolia, China.</title>
        <authorList>
            <person name="Yamprayoonswat W."/>
            <person name="Boonvisut S."/>
            <person name="Jumpathong W."/>
            <person name="Sittihan S."/>
            <person name="Ruangsuj P."/>
            <person name="Wanthongcharoen S."/>
            <person name="Thongpramul N."/>
            <person name="Pimmason S."/>
            <person name="Yu B."/>
            <person name="Yasawong M."/>
        </authorList>
    </citation>
    <scope>NUCLEOTIDE SEQUENCE [LARGE SCALE GENOMIC DNA]</scope>
    <source>
        <strain evidence="4 5">IM0101</strain>
    </source>
</reference>
<dbReference type="InterPro" id="IPR000600">
    <property type="entry name" value="ROK"/>
</dbReference>
<dbReference type="Gene3D" id="1.10.10.10">
    <property type="entry name" value="Winged helix-like DNA-binding domain superfamily/Winged helix DNA-binding domain"/>
    <property type="match status" value="1"/>
</dbReference>
<dbReference type="InterPro" id="IPR043129">
    <property type="entry name" value="ATPase_NBD"/>
</dbReference>
<dbReference type="RefSeq" id="WP_125553839.1">
    <property type="nucleotide sequence ID" value="NZ_RBVX01000001.1"/>
</dbReference>
<dbReference type="EMBL" id="RBVX01000001">
    <property type="protein sequence ID" value="RSL35329.1"/>
    <property type="molecule type" value="Genomic_DNA"/>
</dbReference>
<dbReference type="PROSITE" id="PS01125">
    <property type="entry name" value="ROK"/>
    <property type="match status" value="1"/>
</dbReference>
<comment type="function">
    <text evidence="1">Transcriptional repressor of xylose-utilizing enzymes.</text>
</comment>
<keyword evidence="5" id="KW-1185">Reference proteome</keyword>
<gene>
    <name evidence="4" type="ORF">D7Z54_01845</name>
</gene>
<name>A0A3R9QPD0_9BACI</name>